<name>A0A7S4GBS6_9EUGL</name>
<dbReference type="EMBL" id="HBJA01124151">
    <property type="protein sequence ID" value="CAE0831455.1"/>
    <property type="molecule type" value="Transcribed_RNA"/>
</dbReference>
<sequence length="104" mass="10940">MLLQCVHTAAGIRYREVVSRNHDIERIGGKDGAVMLGGSPASAPEVGGAQGALREIRLQAGGQSVMSVLYKLNTPTFPRQPGSKLMQHTKGVSGQSALTVQGQQ</sequence>
<proteinExistence type="predicted"/>
<feature type="compositionally biased region" description="Polar residues" evidence="1">
    <location>
        <begin position="90"/>
        <end position="104"/>
    </location>
</feature>
<organism evidence="2">
    <name type="scientific">Eutreptiella gymnastica</name>
    <dbReference type="NCBI Taxonomy" id="73025"/>
    <lineage>
        <taxon>Eukaryota</taxon>
        <taxon>Discoba</taxon>
        <taxon>Euglenozoa</taxon>
        <taxon>Euglenida</taxon>
        <taxon>Spirocuta</taxon>
        <taxon>Euglenophyceae</taxon>
        <taxon>Eutreptiales</taxon>
        <taxon>Eutreptiaceae</taxon>
        <taxon>Eutreptiella</taxon>
    </lineage>
</organism>
<feature type="region of interest" description="Disordered" evidence="1">
    <location>
        <begin position="78"/>
        <end position="104"/>
    </location>
</feature>
<evidence type="ECO:0000313" key="2">
    <source>
        <dbReference type="EMBL" id="CAE0831455.1"/>
    </source>
</evidence>
<reference evidence="2" key="1">
    <citation type="submission" date="2021-01" db="EMBL/GenBank/DDBJ databases">
        <authorList>
            <person name="Corre E."/>
            <person name="Pelletier E."/>
            <person name="Niang G."/>
            <person name="Scheremetjew M."/>
            <person name="Finn R."/>
            <person name="Kale V."/>
            <person name="Holt S."/>
            <person name="Cochrane G."/>
            <person name="Meng A."/>
            <person name="Brown T."/>
            <person name="Cohen L."/>
        </authorList>
    </citation>
    <scope>NUCLEOTIDE SEQUENCE</scope>
    <source>
        <strain evidence="2">CCMP1594</strain>
    </source>
</reference>
<protein>
    <submittedName>
        <fullName evidence="2">Uncharacterized protein</fullName>
    </submittedName>
</protein>
<accession>A0A7S4GBS6</accession>
<dbReference type="AlphaFoldDB" id="A0A7S4GBS6"/>
<evidence type="ECO:0000256" key="1">
    <source>
        <dbReference type="SAM" id="MobiDB-lite"/>
    </source>
</evidence>
<gene>
    <name evidence="2" type="ORF">EGYM00163_LOCUS42737</name>
</gene>